<dbReference type="Proteomes" id="UP001460679">
    <property type="component" value="Chromosome"/>
</dbReference>
<accession>A0ABZ2RU10</accession>
<keyword evidence="3" id="KW-1185">Reference proteome</keyword>
<feature type="coiled-coil region" evidence="1">
    <location>
        <begin position="322"/>
        <end position="419"/>
    </location>
</feature>
<dbReference type="EMBL" id="CP148066">
    <property type="protein sequence ID" value="WXL28599.1"/>
    <property type="molecule type" value="Genomic_DNA"/>
</dbReference>
<organism evidence="2 3">
    <name type="scientific">[Mycoplasma] gypis</name>
    <dbReference type="NCBI Taxonomy" id="92404"/>
    <lineage>
        <taxon>Bacteria</taxon>
        <taxon>Bacillati</taxon>
        <taxon>Mycoplasmatota</taxon>
        <taxon>Mycoplasmoidales</taxon>
        <taxon>Metamycoplasmataceae</taxon>
        <taxon>Metamycoplasma</taxon>
    </lineage>
</organism>
<proteinExistence type="predicted"/>
<protein>
    <submittedName>
        <fullName evidence="2">Uncharacterized protein</fullName>
    </submittedName>
</protein>
<sequence>MSRQIHFNSRNYKEPFILLKIKKNTNLGIVESKQIYSRVIFASIMKDNTLIASTFERTERERLSIKFLQSQDWTPEINDLVYRAKRLYTIVSVDTDLFNRQEQKIIAEYLGTLEENEEIKEYIQALPLNNNEIEKEVSVLNQIKHLLDQKAKVTEVTELKNNLEEKISTLEKQKQNEATALKLEAVTSLLNDYQLKAQALTERRVNELITSKIATKVETSNVYNREEIEQKLSQYAQASALQNLAPKTELQSLEEKKVNKVDIFSKTEITQALDKKANVDEVYKKTELDSKLEAKADKTATVTAEEFRRYKETHEQAHSGELPETTHKIEQLQTQVQEVERTNNQTNQKTQELEQLNTTISQKIQELETFKELIDSKIKQLEQADKNMDKNVRGTKQAAAQTLQQINFHTSEIKGLKEKMKKMDPLVEKVEELKQITTVKDKTTQNEQSASRNTQEIDKINKKIKPYSEDWDRIQKYILKPLYSDNISNTMPKNNVQVYFYNEGDIEKPKELLTKIFGLLYYFVDSFDLEKSNIDKLRKLIK</sequence>
<name>A0ABZ2RU10_9BACT</name>
<evidence type="ECO:0000313" key="3">
    <source>
        <dbReference type="Proteomes" id="UP001460679"/>
    </source>
</evidence>
<dbReference type="RefSeq" id="WP_205498922.1">
    <property type="nucleotide sequence ID" value="NZ_CP148066.1"/>
</dbReference>
<gene>
    <name evidence="2" type="ORF">WG616_01025</name>
</gene>
<evidence type="ECO:0000256" key="1">
    <source>
        <dbReference type="SAM" id="Coils"/>
    </source>
</evidence>
<feature type="coiled-coil region" evidence="1">
    <location>
        <begin position="146"/>
        <end position="203"/>
    </location>
</feature>
<reference evidence="2" key="1">
    <citation type="submission" date="2024-03" db="EMBL/GenBank/DDBJ databases">
        <title>Complete genome sequence of Mycoplasma gypis type strain B1/T1.</title>
        <authorList>
            <person name="Spergser J."/>
        </authorList>
    </citation>
    <scope>NUCLEOTIDE SEQUENCE [LARGE SCALE GENOMIC DNA]</scope>
    <source>
        <strain evidence="2">B1/T1</strain>
    </source>
</reference>
<keyword evidence="1" id="KW-0175">Coiled coil</keyword>
<evidence type="ECO:0000313" key="2">
    <source>
        <dbReference type="EMBL" id="WXL28599.1"/>
    </source>
</evidence>